<evidence type="ECO:0000256" key="3">
    <source>
        <dbReference type="PIRSR" id="PIRSR607837-1"/>
    </source>
</evidence>
<sequence length="160" mass="17512">MYRTVQDFLGEWASASAGTIRVLESLTDDKLDQVIVEGHNSLGWLGWHLATCPMFFGGQVGLTLTPVGNPKEVPVHAAVIVEAYKNIAANIASEVEKLTDEQMVESVQTFAGLIPRGAMLRSLIDHQTHHRGQMTVLLRQAGLRVPGLIGPTREEQAQMK</sequence>
<dbReference type="InterPro" id="IPR034660">
    <property type="entry name" value="DinB/YfiT-like"/>
</dbReference>
<dbReference type="Gene3D" id="1.20.120.450">
    <property type="entry name" value="dinb family like domain"/>
    <property type="match status" value="1"/>
</dbReference>
<dbReference type="EMBL" id="LCZJ02000026">
    <property type="protein sequence ID" value="KTD85441.1"/>
    <property type="molecule type" value="Genomic_DNA"/>
</dbReference>
<evidence type="ECO:0000256" key="1">
    <source>
        <dbReference type="ARBA" id="ARBA00008635"/>
    </source>
</evidence>
<proteinExistence type="inferred from homology"/>
<evidence type="ECO:0000313" key="4">
    <source>
        <dbReference type="EMBL" id="KTD85441.1"/>
    </source>
</evidence>
<keyword evidence="2 3" id="KW-0479">Metal-binding</keyword>
<protein>
    <submittedName>
        <fullName evidence="4">Damage-inducible protein DinB</fullName>
    </submittedName>
</protein>
<dbReference type="Pfam" id="PF05163">
    <property type="entry name" value="DinB"/>
    <property type="match status" value="1"/>
</dbReference>
<dbReference type="RefSeq" id="WP_060624296.1">
    <property type="nucleotide sequence ID" value="NZ_LCZJ02000026.1"/>
</dbReference>
<comment type="caution">
    <text evidence="4">The sequence shown here is derived from an EMBL/GenBank/DDBJ whole genome shotgun (WGS) entry which is preliminary data.</text>
</comment>
<accession>A0A0W1AVR0</accession>
<feature type="binding site" evidence="3">
    <location>
        <position position="130"/>
    </location>
    <ligand>
        <name>a divalent metal cation</name>
        <dbReference type="ChEBI" id="CHEBI:60240"/>
    </ligand>
</feature>
<dbReference type="Proteomes" id="UP000054709">
    <property type="component" value="Unassembled WGS sequence"/>
</dbReference>
<dbReference type="InterPro" id="IPR007837">
    <property type="entry name" value="DinB"/>
</dbReference>
<dbReference type="OrthoDB" id="119432at2"/>
<comment type="similarity">
    <text evidence="1">Belongs to the DinB family.</text>
</comment>
<evidence type="ECO:0000313" key="5">
    <source>
        <dbReference type="Proteomes" id="UP000054709"/>
    </source>
</evidence>
<evidence type="ECO:0000256" key="2">
    <source>
        <dbReference type="ARBA" id="ARBA00022723"/>
    </source>
</evidence>
<name>A0A0W1AVR0_9BACL</name>
<dbReference type="SUPFAM" id="SSF109854">
    <property type="entry name" value="DinB/YfiT-like putative metalloenzymes"/>
    <property type="match status" value="1"/>
</dbReference>
<gene>
    <name evidence="4" type="ORF">UQ64_18185</name>
</gene>
<keyword evidence="5" id="KW-1185">Reference proteome</keyword>
<organism evidence="4 5">
    <name type="scientific">Paenibacillus etheri</name>
    <dbReference type="NCBI Taxonomy" id="1306852"/>
    <lineage>
        <taxon>Bacteria</taxon>
        <taxon>Bacillati</taxon>
        <taxon>Bacillota</taxon>
        <taxon>Bacilli</taxon>
        <taxon>Bacillales</taxon>
        <taxon>Paenibacillaceae</taxon>
        <taxon>Paenibacillus</taxon>
    </lineage>
</organism>
<feature type="binding site" evidence="3">
    <location>
        <position position="126"/>
    </location>
    <ligand>
        <name>a divalent metal cation</name>
        <dbReference type="ChEBI" id="CHEBI:60240"/>
    </ligand>
</feature>
<feature type="binding site" evidence="3">
    <location>
        <position position="48"/>
    </location>
    <ligand>
        <name>a divalent metal cation</name>
        <dbReference type="ChEBI" id="CHEBI:60240"/>
    </ligand>
</feature>
<reference evidence="4 5" key="1">
    <citation type="journal article" date="2015" name="Int. Biodeterior. Biodegradation">
        <title>Physiological and genetic screening methods for the isolation of methyl tert-butyl ether-degrading bacteria for bioremediation purposes.</title>
        <authorList>
            <person name="Guisado I.M."/>
            <person name="Purswani J."/>
            <person name="Gonzalez Lopez J."/>
            <person name="Pozo C."/>
        </authorList>
    </citation>
    <scope>NUCLEOTIDE SEQUENCE [LARGE SCALE GENOMIC DNA]</scope>
    <source>
        <strain evidence="4 5">SH7</strain>
    </source>
</reference>
<dbReference type="AlphaFoldDB" id="A0A0W1AVR0"/>
<dbReference type="GO" id="GO:0046872">
    <property type="term" value="F:metal ion binding"/>
    <property type="evidence" value="ECO:0007669"/>
    <property type="project" value="UniProtKB-KW"/>
</dbReference>